<feature type="compositionally biased region" description="Gly residues" evidence="11">
    <location>
        <begin position="110"/>
        <end position="124"/>
    </location>
</feature>
<evidence type="ECO:0000313" key="13">
    <source>
        <dbReference type="EMBL" id="TRY74073.1"/>
    </source>
</evidence>
<feature type="compositionally biased region" description="Polar residues" evidence="11">
    <location>
        <begin position="1"/>
        <end position="14"/>
    </location>
</feature>
<dbReference type="SUPFAM" id="SSF52540">
    <property type="entry name" value="P-loop containing nucleoside triphosphate hydrolases"/>
    <property type="match status" value="1"/>
</dbReference>
<keyword evidence="6 9" id="KW-0505">Motor protein</keyword>
<dbReference type="GO" id="GO:0005874">
    <property type="term" value="C:microtubule"/>
    <property type="evidence" value="ECO:0007669"/>
    <property type="project" value="UniProtKB-KW"/>
</dbReference>
<dbReference type="SMART" id="SM00129">
    <property type="entry name" value="KISc"/>
    <property type="match status" value="1"/>
</dbReference>
<dbReference type="Gene3D" id="3.40.850.10">
    <property type="entry name" value="Kinesin motor domain"/>
    <property type="match status" value="1"/>
</dbReference>
<feature type="binding site" evidence="9">
    <location>
        <begin position="237"/>
        <end position="244"/>
    </location>
    <ligand>
        <name>ATP</name>
        <dbReference type="ChEBI" id="CHEBI:30616"/>
    </ligand>
</feature>
<accession>A0A553P8R1</accession>
<dbReference type="GO" id="GO:0008017">
    <property type="term" value="F:microtubule binding"/>
    <property type="evidence" value="ECO:0007669"/>
    <property type="project" value="InterPro"/>
</dbReference>
<feature type="region of interest" description="Disordered" evidence="11">
    <location>
        <begin position="1"/>
        <end position="80"/>
    </location>
</feature>
<dbReference type="GO" id="GO:0003777">
    <property type="term" value="F:microtubule motor activity"/>
    <property type="evidence" value="ECO:0007669"/>
    <property type="project" value="InterPro"/>
</dbReference>
<dbReference type="Proteomes" id="UP000318571">
    <property type="component" value="Chromosome 3"/>
</dbReference>
<dbReference type="PROSITE" id="PS00411">
    <property type="entry name" value="KINESIN_MOTOR_1"/>
    <property type="match status" value="1"/>
</dbReference>
<comment type="subcellular location">
    <subcellularLocation>
        <location evidence="1">Cytoplasm</location>
        <location evidence="1">Cytoskeleton</location>
    </subcellularLocation>
</comment>
<feature type="region of interest" description="Disordered" evidence="11">
    <location>
        <begin position="810"/>
        <end position="835"/>
    </location>
</feature>
<name>A0A553P8R1_TIGCA</name>
<dbReference type="GO" id="GO:0005524">
    <property type="term" value="F:ATP binding"/>
    <property type="evidence" value="ECO:0007669"/>
    <property type="project" value="UniProtKB-UniRule"/>
</dbReference>
<protein>
    <recommendedName>
        <fullName evidence="10">Kinesin-like protein</fullName>
    </recommendedName>
</protein>
<evidence type="ECO:0000256" key="5">
    <source>
        <dbReference type="ARBA" id="ARBA00023054"/>
    </source>
</evidence>
<dbReference type="PROSITE" id="PS50067">
    <property type="entry name" value="KINESIN_MOTOR_2"/>
    <property type="match status" value="1"/>
</dbReference>
<evidence type="ECO:0000256" key="6">
    <source>
        <dbReference type="ARBA" id="ARBA00023175"/>
    </source>
</evidence>
<sequence length="862" mass="95343">MPRSQAASTSTNGRSAIKTHRSGVMGPPRGVPPPTSGAGATATPSRVKARSGRRRSFTVTPRTRMFPTKSSPGRVKKRLSPLKNAPRARLLKSAVLASTLKAESQAEASGGAGASGGSGSGSTAGAGAPPVAANIRVAVRVRPENEREMDGNHRNVIHVVDNRMLVFDPKETSDGFFFHGKKMARRDVNRRPNRDHKFAFDMVFGPESNNQEVFTQTTQDLIDVLFSGYNCSVFVYGATGAGKTHTMLGSLENPGLTYRTVLELYQRLESKKEEVDCEVAVSYLEIYNEMVVDLMNPGQQLNIREDGNNGVNIPGLSIHKPDGPEHLLKFLQFGNANRTQHPTDANAESSRSHAVFQVYLKQKDRNAGLSTDVKVGKLSMIDLAGSERGSVTHSRGGDRLREGANINKSLLALGNCINALAESSKYIPYRNSKLTRLLKDSIGGNCRTVMISNISPSSMTFEDTYNTLKYADRAKRIKVKLSKNVRSVDFHVAQYAKIVDSLKAKIVELEAENESLKARPVSREVVEQANSDNELQLSALQAENAELKRQLVEATQKEPPVSKDTKDGQSQCDHSEQDQKIEEFLAQHVDLVKKAVDVSSATRRCFMKREFASNILARSALISLNPDESNEKIEKFVKLLAKRYEKSTKREKKYAEVLTQSRQELDSFLKRTGQNEWQSRCMKAETELAEKKAIVHQFLDLFCLAWDEQNKLEDILKELEEASDDSTSQRLGPILSVATDFSKPLYSQDDIDQDIGADELASEAEDEEVFEEAESPEETPSLLENNDPVNSTFSMEVDECNSTFVLDDSVAPPQIEARPPTPPKKPILTSLPKEKENNVVIRKNSTSPFKRALKDSNTLPAI</sequence>
<dbReference type="AlphaFoldDB" id="A0A553P8R1"/>
<feature type="compositionally biased region" description="Basic residues" evidence="11">
    <location>
        <begin position="47"/>
        <end position="56"/>
    </location>
</feature>
<dbReference type="InterPro" id="IPR027640">
    <property type="entry name" value="Kinesin-like_fam"/>
</dbReference>
<dbReference type="PANTHER" id="PTHR47968">
    <property type="entry name" value="CENTROMERE PROTEIN E"/>
    <property type="match status" value="1"/>
</dbReference>
<dbReference type="FunFam" id="3.40.850.10:FF:000054">
    <property type="entry name" value="Kinesin-like protein"/>
    <property type="match status" value="1"/>
</dbReference>
<feature type="region of interest" description="Disordered" evidence="11">
    <location>
        <begin position="553"/>
        <end position="577"/>
    </location>
</feature>
<dbReference type="PRINTS" id="PR00380">
    <property type="entry name" value="KINESINHEAVY"/>
</dbReference>
<feature type="region of interest" description="Disordered" evidence="11">
    <location>
        <begin position="107"/>
        <end position="129"/>
    </location>
</feature>
<dbReference type="Pfam" id="PF00225">
    <property type="entry name" value="Kinesin"/>
    <property type="match status" value="1"/>
</dbReference>
<evidence type="ECO:0000256" key="1">
    <source>
        <dbReference type="ARBA" id="ARBA00004245"/>
    </source>
</evidence>
<dbReference type="STRING" id="6832.A0A553P8R1"/>
<organism evidence="13 14">
    <name type="scientific">Tigriopus californicus</name>
    <name type="common">Marine copepod</name>
    <dbReference type="NCBI Taxonomy" id="6832"/>
    <lineage>
        <taxon>Eukaryota</taxon>
        <taxon>Metazoa</taxon>
        <taxon>Ecdysozoa</taxon>
        <taxon>Arthropoda</taxon>
        <taxon>Crustacea</taxon>
        <taxon>Multicrustacea</taxon>
        <taxon>Hexanauplia</taxon>
        <taxon>Copepoda</taxon>
        <taxon>Harpacticoida</taxon>
        <taxon>Harpacticidae</taxon>
        <taxon>Tigriopus</taxon>
    </lineage>
</organism>
<evidence type="ECO:0000256" key="11">
    <source>
        <dbReference type="SAM" id="MobiDB-lite"/>
    </source>
</evidence>
<keyword evidence="14" id="KW-1185">Reference proteome</keyword>
<evidence type="ECO:0000256" key="2">
    <source>
        <dbReference type="ARBA" id="ARBA00022701"/>
    </source>
</evidence>
<feature type="region of interest" description="Disordered" evidence="11">
    <location>
        <begin position="761"/>
        <end position="793"/>
    </location>
</feature>
<dbReference type="InterPro" id="IPR027417">
    <property type="entry name" value="P-loop_NTPase"/>
</dbReference>
<gene>
    <name evidence="13" type="ORF">TCAL_06712</name>
</gene>
<dbReference type="InterPro" id="IPR019821">
    <property type="entry name" value="Kinesin_motor_CS"/>
</dbReference>
<evidence type="ECO:0000256" key="8">
    <source>
        <dbReference type="ARBA" id="ARBA00060769"/>
    </source>
</evidence>
<feature type="compositionally biased region" description="Acidic residues" evidence="11">
    <location>
        <begin position="761"/>
        <end position="777"/>
    </location>
</feature>
<dbReference type="PANTHER" id="PTHR47968:SF65">
    <property type="entry name" value="KINESIN MOTOR DOMAIN-CONTAINING PROTEIN"/>
    <property type="match status" value="1"/>
</dbReference>
<dbReference type="InterPro" id="IPR036961">
    <property type="entry name" value="Kinesin_motor_dom_sf"/>
</dbReference>
<keyword evidence="7" id="KW-0206">Cytoskeleton</keyword>
<evidence type="ECO:0000256" key="7">
    <source>
        <dbReference type="ARBA" id="ARBA00023212"/>
    </source>
</evidence>
<evidence type="ECO:0000256" key="4">
    <source>
        <dbReference type="ARBA" id="ARBA00022840"/>
    </source>
</evidence>
<dbReference type="InterPro" id="IPR001752">
    <property type="entry name" value="Kinesin_motor_dom"/>
</dbReference>
<evidence type="ECO:0000256" key="10">
    <source>
        <dbReference type="RuleBase" id="RU000394"/>
    </source>
</evidence>
<comment type="caution">
    <text evidence="13">The sequence shown here is derived from an EMBL/GenBank/DDBJ whole genome shotgun (WGS) entry which is preliminary data.</text>
</comment>
<evidence type="ECO:0000313" key="14">
    <source>
        <dbReference type="Proteomes" id="UP000318571"/>
    </source>
</evidence>
<evidence type="ECO:0000259" key="12">
    <source>
        <dbReference type="PROSITE" id="PS50067"/>
    </source>
</evidence>
<dbReference type="GO" id="GO:0007018">
    <property type="term" value="P:microtubule-based movement"/>
    <property type="evidence" value="ECO:0007669"/>
    <property type="project" value="InterPro"/>
</dbReference>
<keyword evidence="2 10" id="KW-0493">Microtubule</keyword>
<feature type="domain" description="Kinesin motor" evidence="12">
    <location>
        <begin position="134"/>
        <end position="477"/>
    </location>
</feature>
<keyword evidence="5" id="KW-0175">Coiled coil</keyword>
<dbReference type="EMBL" id="VCGU01000007">
    <property type="protein sequence ID" value="TRY74073.1"/>
    <property type="molecule type" value="Genomic_DNA"/>
</dbReference>
<reference evidence="13 14" key="1">
    <citation type="journal article" date="2018" name="Nat. Ecol. Evol.">
        <title>Genomic signatures of mitonuclear coevolution across populations of Tigriopus californicus.</title>
        <authorList>
            <person name="Barreto F.S."/>
            <person name="Watson E.T."/>
            <person name="Lima T.G."/>
            <person name="Willett C.S."/>
            <person name="Edmands S."/>
            <person name="Li W."/>
            <person name="Burton R.S."/>
        </authorList>
    </citation>
    <scope>NUCLEOTIDE SEQUENCE [LARGE SCALE GENOMIC DNA]</scope>
    <source>
        <strain evidence="13 14">San Diego</strain>
    </source>
</reference>
<comment type="similarity">
    <text evidence="8">Belongs to the TRAFAC class myosin-kinesin ATPase superfamily. Kinesin family. KIN-8 subfamily.</text>
</comment>
<dbReference type="CDD" id="cd01370">
    <property type="entry name" value="KISc_KIP3_like"/>
    <property type="match status" value="1"/>
</dbReference>
<keyword evidence="4 9" id="KW-0067">ATP-binding</keyword>
<proteinExistence type="inferred from homology"/>
<feature type="compositionally biased region" description="Basic and acidic residues" evidence="11">
    <location>
        <begin position="560"/>
        <end position="577"/>
    </location>
</feature>
<evidence type="ECO:0000256" key="9">
    <source>
        <dbReference type="PROSITE-ProRule" id="PRU00283"/>
    </source>
</evidence>
<keyword evidence="3 9" id="KW-0547">Nucleotide-binding</keyword>
<keyword evidence="7" id="KW-0963">Cytoplasm</keyword>
<evidence type="ECO:0000256" key="3">
    <source>
        <dbReference type="ARBA" id="ARBA00022741"/>
    </source>
</evidence>